<dbReference type="Gene3D" id="1.10.10.60">
    <property type="entry name" value="Homeodomain-like"/>
    <property type="match status" value="1"/>
</dbReference>
<feature type="domain" description="HTH tetR-type" evidence="5">
    <location>
        <begin position="43"/>
        <end position="103"/>
    </location>
</feature>
<keyword evidence="1" id="KW-0805">Transcription regulation</keyword>
<evidence type="ECO:0000313" key="6">
    <source>
        <dbReference type="EMBL" id="TCK22840.1"/>
    </source>
</evidence>
<evidence type="ECO:0000256" key="1">
    <source>
        <dbReference type="ARBA" id="ARBA00023015"/>
    </source>
</evidence>
<feature type="DNA-binding region" description="H-T-H motif" evidence="4">
    <location>
        <begin position="66"/>
        <end position="85"/>
    </location>
</feature>
<protein>
    <submittedName>
        <fullName evidence="6">TetR family transcriptional regulator</fullName>
    </submittedName>
</protein>
<keyword evidence="2 4" id="KW-0238">DNA-binding</keyword>
<dbReference type="GO" id="GO:0000976">
    <property type="term" value="F:transcription cis-regulatory region binding"/>
    <property type="evidence" value="ECO:0007669"/>
    <property type="project" value="TreeGrafter"/>
</dbReference>
<gene>
    <name evidence="6" type="ORF">EV378_6851</name>
</gene>
<dbReference type="InterPro" id="IPR009057">
    <property type="entry name" value="Homeodomain-like_sf"/>
</dbReference>
<dbReference type="PANTHER" id="PTHR30055:SF238">
    <property type="entry name" value="MYCOFACTOCIN BIOSYNTHESIS TRANSCRIPTIONAL REGULATOR MFTR-RELATED"/>
    <property type="match status" value="1"/>
</dbReference>
<evidence type="ECO:0000256" key="2">
    <source>
        <dbReference type="ARBA" id="ARBA00023125"/>
    </source>
</evidence>
<dbReference type="PROSITE" id="PS50977">
    <property type="entry name" value="HTH_TETR_2"/>
    <property type="match status" value="1"/>
</dbReference>
<comment type="caution">
    <text evidence="6">The sequence shown here is derived from an EMBL/GenBank/DDBJ whole genome shotgun (WGS) entry which is preliminary data.</text>
</comment>
<sequence length="243" mass="26442">MGDDHRNRPFAQAPSLPLRHICRTGRVLRTLVVVAGLRERKKQQTRDALSLAALHLCLERGWSAVTMEDVAEAAGVSVRTLGNYFPRGKAEAIASRHLDRMRAAADALDERPVDEPLAESVTRAVLTQFTGGTTEGTDATPPDPDRQRATRFVLAAPELEAEVLRANAMAEQRLTEVLARRTGSDPDHDLRPALTAALLVAAVGFALNHWLRADPPVALEPLLREVLDEASRGFSGPDGEGKR</sequence>
<dbReference type="AlphaFoldDB" id="A0A4R1HQS2"/>
<dbReference type="InterPro" id="IPR001647">
    <property type="entry name" value="HTH_TetR"/>
</dbReference>
<dbReference type="EMBL" id="SMFZ01000002">
    <property type="protein sequence ID" value="TCK22840.1"/>
    <property type="molecule type" value="Genomic_DNA"/>
</dbReference>
<keyword evidence="7" id="KW-1185">Reference proteome</keyword>
<dbReference type="Proteomes" id="UP000295560">
    <property type="component" value="Unassembled WGS sequence"/>
</dbReference>
<organism evidence="6 7">
    <name type="scientific">Pseudonocardia endophytica</name>
    <dbReference type="NCBI Taxonomy" id="401976"/>
    <lineage>
        <taxon>Bacteria</taxon>
        <taxon>Bacillati</taxon>
        <taxon>Actinomycetota</taxon>
        <taxon>Actinomycetes</taxon>
        <taxon>Pseudonocardiales</taxon>
        <taxon>Pseudonocardiaceae</taxon>
        <taxon>Pseudonocardia</taxon>
    </lineage>
</organism>
<name>A0A4R1HQS2_PSEEN</name>
<evidence type="ECO:0000256" key="3">
    <source>
        <dbReference type="ARBA" id="ARBA00023163"/>
    </source>
</evidence>
<accession>A0A4R1HQS2</accession>
<dbReference type="Pfam" id="PF00440">
    <property type="entry name" value="TetR_N"/>
    <property type="match status" value="1"/>
</dbReference>
<evidence type="ECO:0000313" key="7">
    <source>
        <dbReference type="Proteomes" id="UP000295560"/>
    </source>
</evidence>
<keyword evidence="3" id="KW-0804">Transcription</keyword>
<reference evidence="6 7" key="1">
    <citation type="submission" date="2019-03" db="EMBL/GenBank/DDBJ databases">
        <title>Sequencing the genomes of 1000 actinobacteria strains.</title>
        <authorList>
            <person name="Klenk H.-P."/>
        </authorList>
    </citation>
    <scope>NUCLEOTIDE SEQUENCE [LARGE SCALE GENOMIC DNA]</scope>
    <source>
        <strain evidence="6 7">DSM 44969</strain>
    </source>
</reference>
<evidence type="ECO:0000256" key="4">
    <source>
        <dbReference type="PROSITE-ProRule" id="PRU00335"/>
    </source>
</evidence>
<dbReference type="GO" id="GO:0003700">
    <property type="term" value="F:DNA-binding transcription factor activity"/>
    <property type="evidence" value="ECO:0007669"/>
    <property type="project" value="TreeGrafter"/>
</dbReference>
<dbReference type="Gene3D" id="1.10.357.10">
    <property type="entry name" value="Tetracycline Repressor, domain 2"/>
    <property type="match status" value="1"/>
</dbReference>
<dbReference type="Pfam" id="PF17754">
    <property type="entry name" value="TetR_C_14"/>
    <property type="match status" value="1"/>
</dbReference>
<dbReference type="InterPro" id="IPR001387">
    <property type="entry name" value="Cro/C1-type_HTH"/>
</dbReference>
<dbReference type="SUPFAM" id="SSF46689">
    <property type="entry name" value="Homeodomain-like"/>
    <property type="match status" value="1"/>
</dbReference>
<proteinExistence type="predicted"/>
<dbReference type="OrthoDB" id="3296001at2"/>
<dbReference type="InterPro" id="IPR050109">
    <property type="entry name" value="HTH-type_TetR-like_transc_reg"/>
</dbReference>
<dbReference type="InterPro" id="IPR041347">
    <property type="entry name" value="MftR_C"/>
</dbReference>
<dbReference type="PANTHER" id="PTHR30055">
    <property type="entry name" value="HTH-TYPE TRANSCRIPTIONAL REGULATOR RUTR"/>
    <property type="match status" value="1"/>
</dbReference>
<dbReference type="CDD" id="cd00093">
    <property type="entry name" value="HTH_XRE"/>
    <property type="match status" value="1"/>
</dbReference>
<evidence type="ECO:0000259" key="5">
    <source>
        <dbReference type="PROSITE" id="PS50977"/>
    </source>
</evidence>